<dbReference type="InterPro" id="IPR029058">
    <property type="entry name" value="AB_hydrolase_fold"/>
</dbReference>
<dbReference type="EMBL" id="CP061038">
    <property type="protein sequence ID" value="QNQ07709.1"/>
    <property type="molecule type" value="Genomic_DNA"/>
</dbReference>
<reference evidence="5 6" key="1">
    <citation type="submission" date="2020-09" db="EMBL/GenBank/DDBJ databases">
        <title>Sphingomonas sp., a new species isolated from pork steak.</title>
        <authorList>
            <person name="Heidler von Heilborn D."/>
        </authorList>
    </citation>
    <scope>NUCLEOTIDE SEQUENCE [LARGE SCALE GENOMIC DNA]</scope>
    <source>
        <strain evidence="6">S8-3T</strain>
    </source>
</reference>
<evidence type="ECO:0000313" key="6">
    <source>
        <dbReference type="Proteomes" id="UP000516148"/>
    </source>
</evidence>
<name>A0A7H0LDF6_9SPHN</name>
<evidence type="ECO:0000256" key="2">
    <source>
        <dbReference type="ARBA" id="ARBA00022801"/>
    </source>
</evidence>
<gene>
    <name evidence="5" type="ORF">H3Z74_12865</name>
</gene>
<dbReference type="Proteomes" id="UP000516148">
    <property type="component" value="Chromosome"/>
</dbReference>
<comment type="similarity">
    <text evidence="1">Belongs to the 'GDXG' lipolytic enzyme family.</text>
</comment>
<dbReference type="AlphaFoldDB" id="A0A7H0LDF6"/>
<feature type="domain" description="Alpha/beta hydrolase fold-3" evidence="4">
    <location>
        <begin position="117"/>
        <end position="319"/>
    </location>
</feature>
<feature type="chain" id="PRO_5028998310" evidence="3">
    <location>
        <begin position="20"/>
        <end position="347"/>
    </location>
</feature>
<evidence type="ECO:0000313" key="5">
    <source>
        <dbReference type="EMBL" id="QNQ07709.1"/>
    </source>
</evidence>
<dbReference type="PROSITE" id="PS51257">
    <property type="entry name" value="PROKAR_LIPOPROTEIN"/>
    <property type="match status" value="1"/>
</dbReference>
<keyword evidence="6" id="KW-1185">Reference proteome</keyword>
<dbReference type="PANTHER" id="PTHR48081:SF30">
    <property type="entry name" value="ACETYL-HYDROLASE LIPR-RELATED"/>
    <property type="match status" value="1"/>
</dbReference>
<dbReference type="InterPro" id="IPR013094">
    <property type="entry name" value="AB_hydrolase_3"/>
</dbReference>
<dbReference type="GO" id="GO:0004806">
    <property type="term" value="F:triacylglycerol lipase activity"/>
    <property type="evidence" value="ECO:0007669"/>
    <property type="project" value="TreeGrafter"/>
</dbReference>
<accession>A0A7H0LDF6</accession>
<protein>
    <submittedName>
        <fullName evidence="5">Alpha/beta hydrolase</fullName>
    </submittedName>
</protein>
<dbReference type="RefSeq" id="WP_187760056.1">
    <property type="nucleotide sequence ID" value="NZ_CP061038.1"/>
</dbReference>
<dbReference type="Pfam" id="PF07859">
    <property type="entry name" value="Abhydrolase_3"/>
    <property type="match status" value="1"/>
</dbReference>
<dbReference type="SUPFAM" id="SSF53474">
    <property type="entry name" value="alpha/beta-Hydrolases"/>
    <property type="match status" value="1"/>
</dbReference>
<proteinExistence type="inferred from homology"/>
<evidence type="ECO:0000259" key="4">
    <source>
        <dbReference type="Pfam" id="PF07859"/>
    </source>
</evidence>
<sequence>MKVFVAALLTFGAATACLAQSTPAQPDPRFTLPSTVSPEAAAELKMIFGLWRGGKAETRPNSPADWKASYDRLETMIEPFVAATVKPLNITETPDRIGDIPVLRLRPASYKAGTAPLIYVHGGGYVSFSAKSSRLTGALLAAAAGREVISIDYTVAPQGNWRTATDQVLAVWKALIAAGAKPATIGMFGDSAGGGLVAGSVLKMRDQGLPLPGALLLLSPWSDITATGDTYTSLAAADPSLNTESLSWSADAYAAPADQKNPYVSPVYGDYSKAFPPTLIQGGTREIFLSNFVRHYQAIRSGGHEAVLDIYEGMPHVFQTLASHSPESRLAVARAAAFFDAHLARAR</sequence>
<feature type="signal peptide" evidence="3">
    <location>
        <begin position="1"/>
        <end position="19"/>
    </location>
</feature>
<dbReference type="InterPro" id="IPR050300">
    <property type="entry name" value="GDXG_lipolytic_enzyme"/>
</dbReference>
<dbReference type="KEGG" id="spap:H3Z74_12865"/>
<evidence type="ECO:0000256" key="1">
    <source>
        <dbReference type="ARBA" id="ARBA00010515"/>
    </source>
</evidence>
<organism evidence="5 6">
    <name type="scientific">Sphingomonas alpina</name>
    <dbReference type="NCBI Taxonomy" id="653931"/>
    <lineage>
        <taxon>Bacteria</taxon>
        <taxon>Pseudomonadati</taxon>
        <taxon>Pseudomonadota</taxon>
        <taxon>Alphaproteobacteria</taxon>
        <taxon>Sphingomonadales</taxon>
        <taxon>Sphingomonadaceae</taxon>
        <taxon>Sphingomonas</taxon>
    </lineage>
</organism>
<dbReference type="Gene3D" id="3.40.50.1820">
    <property type="entry name" value="alpha/beta hydrolase"/>
    <property type="match status" value="1"/>
</dbReference>
<dbReference type="PANTHER" id="PTHR48081">
    <property type="entry name" value="AB HYDROLASE SUPERFAMILY PROTEIN C4A8.06C"/>
    <property type="match status" value="1"/>
</dbReference>
<evidence type="ECO:0000256" key="3">
    <source>
        <dbReference type="SAM" id="SignalP"/>
    </source>
</evidence>
<keyword evidence="2 5" id="KW-0378">Hydrolase</keyword>
<keyword evidence="3" id="KW-0732">Signal</keyword>